<dbReference type="PROSITE" id="PS50995">
    <property type="entry name" value="HTH_MARR_2"/>
    <property type="match status" value="1"/>
</dbReference>
<dbReference type="SMART" id="SM00347">
    <property type="entry name" value="HTH_MARR"/>
    <property type="match status" value="1"/>
</dbReference>
<dbReference type="InterPro" id="IPR000835">
    <property type="entry name" value="HTH_MarR-typ"/>
</dbReference>
<dbReference type="EMBL" id="JADDUM010000158">
    <property type="protein sequence ID" value="MBE8592939.1"/>
    <property type="molecule type" value="Genomic_DNA"/>
</dbReference>
<dbReference type="Proteomes" id="UP000613075">
    <property type="component" value="Unassembled WGS sequence"/>
</dbReference>
<feature type="compositionally biased region" description="Basic and acidic residues" evidence="2">
    <location>
        <begin position="145"/>
        <end position="155"/>
    </location>
</feature>
<comment type="caution">
    <text evidence="4">The sequence shown here is derived from an EMBL/GenBank/DDBJ whole genome shotgun (WGS) entry which is preliminary data.</text>
</comment>
<dbReference type="PANTHER" id="PTHR33164">
    <property type="entry name" value="TRANSCRIPTIONAL REGULATOR, MARR FAMILY"/>
    <property type="match status" value="1"/>
</dbReference>
<proteinExistence type="predicted"/>
<dbReference type="SUPFAM" id="SSF46785">
    <property type="entry name" value="Winged helix' DNA-binding domain"/>
    <property type="match status" value="1"/>
</dbReference>
<gene>
    <name evidence="4" type="ORF">IQK56_19535</name>
</gene>
<protein>
    <submittedName>
        <fullName evidence="4">Winged helix-turn-helix transcriptional regulator</fullName>
    </submittedName>
</protein>
<accession>A0ABR9SXB7</accession>
<evidence type="ECO:0000256" key="1">
    <source>
        <dbReference type="ARBA" id="ARBA00004496"/>
    </source>
</evidence>
<dbReference type="Pfam" id="PF12802">
    <property type="entry name" value="MarR_2"/>
    <property type="match status" value="1"/>
</dbReference>
<dbReference type="CDD" id="cd00090">
    <property type="entry name" value="HTH_ARSR"/>
    <property type="match status" value="1"/>
</dbReference>
<evidence type="ECO:0000313" key="5">
    <source>
        <dbReference type="Proteomes" id="UP000613075"/>
    </source>
</evidence>
<feature type="region of interest" description="Disordered" evidence="2">
    <location>
        <begin position="137"/>
        <end position="161"/>
    </location>
</feature>
<sequence length="161" mass="17893">MTSSRKRVGTQLSFSLYAAANRVVRLHKPYLDPLGLTFPQYLVILELLNGSPLTVGALGTRLAMDAGTITPLLKRLEVAELVSRTRDPADERRVMIDLTPNSRMLEAEIRGITSKIKSACQLDERGIDELRQTLDALGYPDESAPDNRMHMDRVPITDSDS</sequence>
<comment type="subcellular location">
    <subcellularLocation>
        <location evidence="1">Cytoplasm</location>
    </subcellularLocation>
</comment>
<evidence type="ECO:0000259" key="3">
    <source>
        <dbReference type="PROSITE" id="PS50995"/>
    </source>
</evidence>
<name>A0ABR9SXB7_9PSED</name>
<keyword evidence="5" id="KW-1185">Reference proteome</keyword>
<dbReference type="InterPro" id="IPR011991">
    <property type="entry name" value="ArsR-like_HTH"/>
</dbReference>
<dbReference type="InterPro" id="IPR039422">
    <property type="entry name" value="MarR/SlyA-like"/>
</dbReference>
<evidence type="ECO:0000313" key="4">
    <source>
        <dbReference type="EMBL" id="MBE8592939.1"/>
    </source>
</evidence>
<reference evidence="4 5" key="1">
    <citation type="submission" date="2020-10" db="EMBL/GenBank/DDBJ databases">
        <title>The draft genomes of Cyclamen pathogen Pseudomonas sp.</title>
        <authorList>
            <person name="Fujikawa T."/>
            <person name="Sawada H."/>
        </authorList>
    </citation>
    <scope>NUCLEOTIDE SEQUENCE [LARGE SCALE GENOMIC DNA]</scope>
    <source>
        <strain evidence="4 5">MAFF 301449</strain>
    </source>
</reference>
<organism evidence="4 5">
    <name type="scientific">Pseudomonas cyclaminis</name>
    <dbReference type="NCBI Taxonomy" id="2781239"/>
    <lineage>
        <taxon>Bacteria</taxon>
        <taxon>Pseudomonadati</taxon>
        <taxon>Pseudomonadota</taxon>
        <taxon>Gammaproteobacteria</taxon>
        <taxon>Pseudomonadales</taxon>
        <taxon>Pseudomonadaceae</taxon>
        <taxon>Pseudomonas</taxon>
    </lineage>
</organism>
<dbReference type="InterPro" id="IPR036390">
    <property type="entry name" value="WH_DNA-bd_sf"/>
</dbReference>
<dbReference type="InterPro" id="IPR036388">
    <property type="entry name" value="WH-like_DNA-bd_sf"/>
</dbReference>
<feature type="domain" description="HTH marR-type" evidence="3">
    <location>
        <begin position="9"/>
        <end position="139"/>
    </location>
</feature>
<evidence type="ECO:0000256" key="2">
    <source>
        <dbReference type="SAM" id="MobiDB-lite"/>
    </source>
</evidence>
<dbReference type="Gene3D" id="1.10.10.10">
    <property type="entry name" value="Winged helix-like DNA-binding domain superfamily/Winged helix DNA-binding domain"/>
    <property type="match status" value="1"/>
</dbReference>
<dbReference type="PANTHER" id="PTHR33164:SF5">
    <property type="entry name" value="ORGANIC HYDROPEROXIDE RESISTANCE TRANSCRIPTIONAL REGULATOR"/>
    <property type="match status" value="1"/>
</dbReference>